<reference evidence="1 2" key="1">
    <citation type="submission" date="2014-10" db="EMBL/GenBank/DDBJ databases">
        <title>Characterization of a new ViI-like Erwinia amylovora bacteriophage.</title>
        <authorList>
            <person name="Lagonenko A.L."/>
            <person name="Valentovich L.N."/>
        </authorList>
    </citation>
    <scope>NUCLEOTIDE SEQUENCE [LARGE SCALE GENOMIC DNA]</scope>
</reference>
<dbReference type="OrthoDB" id="8284at10239"/>
<accession>A0A0A0YXG4</accession>
<protein>
    <submittedName>
        <fullName evidence="1">Uncharacterized protein</fullName>
    </submittedName>
</protein>
<dbReference type="Proteomes" id="UP000030322">
    <property type="component" value="Segment"/>
</dbReference>
<dbReference type="KEGG" id="vg:24623207"/>
<dbReference type="GeneID" id="24623207"/>
<dbReference type="EMBL" id="KP037007">
    <property type="protein sequence ID" value="AIX13088.1"/>
    <property type="molecule type" value="Genomic_DNA"/>
</dbReference>
<evidence type="ECO:0000313" key="1">
    <source>
        <dbReference type="EMBL" id="AIX13088.1"/>
    </source>
</evidence>
<gene>
    <name evidence="1" type="ORF">NW77_080</name>
</gene>
<organism evidence="1 2">
    <name type="scientific">Erwinia phage phiEa2809</name>
    <dbReference type="NCBI Taxonomy" id="1564096"/>
    <lineage>
        <taxon>Viruses</taxon>
        <taxon>Duplodnaviria</taxon>
        <taxon>Heunggongvirae</taxon>
        <taxon>Uroviricota</taxon>
        <taxon>Caudoviricetes</taxon>
        <taxon>Pantevenvirales</taxon>
        <taxon>Ackermannviridae</taxon>
        <taxon>Nezavisimistyvirus</taxon>
        <taxon>Nezavisimistyvirus Ea2809</taxon>
    </lineage>
</organism>
<keyword evidence="2" id="KW-1185">Reference proteome</keyword>
<proteinExistence type="predicted"/>
<evidence type="ECO:0000313" key="2">
    <source>
        <dbReference type="Proteomes" id="UP000030322"/>
    </source>
</evidence>
<name>A0A0A0YXG4_9CAUD</name>
<sequence length="271" mass="30114">MKTTTPLLPETLIAYSETLPKEARVILRHEDGRIFSATEFKRGAKLWYPDGRVTVMQGIFDSLELVGVRRGDVFVNSANATETPTAKPSSSRASRMMKAQESLTKVTKPEPMTFQELGRKAAAEIPEPRRCEMTVVKAREEGEIKFDSNAPLRTDDEDDFVSVSDLQSEVHTRRGELFLSLRCSGQIVFPSALREVIGKSNFDIRISRKQRIILVEVGPGKLSLTKTGKMSCHALIKMIHEVQGLQTPVMKTAIGRVNLTEVASGLYSASF</sequence>
<dbReference type="RefSeq" id="YP_009147592.1">
    <property type="nucleotide sequence ID" value="NC_027340.1"/>
</dbReference>